<evidence type="ECO:0000256" key="1">
    <source>
        <dbReference type="SAM" id="MobiDB-lite"/>
    </source>
</evidence>
<comment type="caution">
    <text evidence="2">The sequence shown here is derived from an EMBL/GenBank/DDBJ whole genome shotgun (WGS) entry which is preliminary data.</text>
</comment>
<gene>
    <name evidence="2" type="ORF">RHS01_03763</name>
</gene>
<evidence type="ECO:0000313" key="3">
    <source>
        <dbReference type="Proteomes" id="UP000614334"/>
    </source>
</evidence>
<dbReference type="AlphaFoldDB" id="A0A8H7IGK0"/>
<evidence type="ECO:0000313" key="2">
    <source>
        <dbReference type="EMBL" id="KAF8757225.1"/>
    </source>
</evidence>
<dbReference type="EMBL" id="JACYCF010000005">
    <property type="protein sequence ID" value="KAF8757225.1"/>
    <property type="molecule type" value="Genomic_DNA"/>
</dbReference>
<feature type="compositionally biased region" description="Basic residues" evidence="1">
    <location>
        <begin position="62"/>
        <end position="71"/>
    </location>
</feature>
<organism evidence="2 3">
    <name type="scientific">Rhizoctonia solani</name>
    <dbReference type="NCBI Taxonomy" id="456999"/>
    <lineage>
        <taxon>Eukaryota</taxon>
        <taxon>Fungi</taxon>
        <taxon>Dikarya</taxon>
        <taxon>Basidiomycota</taxon>
        <taxon>Agaricomycotina</taxon>
        <taxon>Agaricomycetes</taxon>
        <taxon>Cantharellales</taxon>
        <taxon>Ceratobasidiaceae</taxon>
        <taxon>Rhizoctonia</taxon>
    </lineage>
</organism>
<feature type="region of interest" description="Disordered" evidence="1">
    <location>
        <begin position="55"/>
        <end position="121"/>
    </location>
</feature>
<accession>A0A8H7IGK0</accession>
<reference evidence="2" key="1">
    <citation type="submission" date="2020-09" db="EMBL/GenBank/DDBJ databases">
        <title>Comparative genome analyses of four rice-infecting Rhizoctonia solani isolates reveal extensive enrichment of homogalacturonan modification genes.</title>
        <authorList>
            <person name="Lee D.-Y."/>
            <person name="Jeon J."/>
            <person name="Kim K.-T."/>
            <person name="Cheong K."/>
            <person name="Song H."/>
            <person name="Choi G."/>
            <person name="Ko J."/>
            <person name="Opiyo S.O."/>
            <person name="Zuo S."/>
            <person name="Madhav S."/>
            <person name="Lee Y.-H."/>
            <person name="Wang G.-L."/>
        </authorList>
    </citation>
    <scope>NUCLEOTIDE SEQUENCE</scope>
    <source>
        <strain evidence="2">AG1-IA B2</strain>
    </source>
</reference>
<dbReference type="Proteomes" id="UP000614334">
    <property type="component" value="Unassembled WGS sequence"/>
</dbReference>
<protein>
    <submittedName>
        <fullName evidence="2">Uncharacterized protein</fullName>
    </submittedName>
</protein>
<sequence>MATIPDAIYQETQTPVMRLRLTPNKFLRMPALRVPNTTGNSEHENRVMGGYKATLSNQTLVKRQRHTHPKFLTRELPTSAPTGGNEHENRYGSQGTCKGGLGPSWYRADTTGTGETTSEHEKRVLAGYKGVLARGQGESQAVLSEAGELH</sequence>
<proteinExistence type="predicted"/>
<name>A0A8H7IGK0_9AGAM</name>